<comment type="caution">
    <text evidence="1">The sequence shown here is derived from an EMBL/GenBank/DDBJ whole genome shotgun (WGS) entry which is preliminary data.</text>
</comment>
<gene>
    <name evidence="1" type="ORF">ARC20_03385</name>
</gene>
<protein>
    <recommendedName>
        <fullName evidence="3">Integrase</fullName>
    </recommendedName>
</protein>
<reference evidence="1 2" key="1">
    <citation type="submission" date="2015-10" db="EMBL/GenBank/DDBJ databases">
        <title>Genome sequencing and analysis of members of genus Stenotrophomonas.</title>
        <authorList>
            <person name="Patil P.P."/>
            <person name="Midha S."/>
            <person name="Patil P.B."/>
        </authorList>
    </citation>
    <scope>NUCLEOTIDE SEQUENCE [LARGE SCALE GENOMIC DNA]</scope>
    <source>
        <strain evidence="1 2">JCM 16536</strain>
    </source>
</reference>
<dbReference type="EMBL" id="LLXU01000035">
    <property type="protein sequence ID" value="KRG47384.1"/>
    <property type="molecule type" value="Genomic_DNA"/>
</dbReference>
<proteinExistence type="predicted"/>
<keyword evidence="2" id="KW-1185">Reference proteome</keyword>
<evidence type="ECO:0000313" key="1">
    <source>
        <dbReference type="EMBL" id="KRG47384.1"/>
    </source>
</evidence>
<accession>A0A0R0B2J6</accession>
<organism evidence="1 2">
    <name type="scientific">Stenotrophomonas panacihumi</name>
    <dbReference type="NCBI Taxonomy" id="676599"/>
    <lineage>
        <taxon>Bacteria</taxon>
        <taxon>Pseudomonadati</taxon>
        <taxon>Pseudomonadota</taxon>
        <taxon>Gammaproteobacteria</taxon>
        <taxon>Lysobacterales</taxon>
        <taxon>Lysobacteraceae</taxon>
        <taxon>Stenotrophomonas</taxon>
    </lineage>
</organism>
<name>A0A0R0B2J6_9GAMM</name>
<evidence type="ECO:0008006" key="3">
    <source>
        <dbReference type="Google" id="ProtNLM"/>
    </source>
</evidence>
<dbReference type="Proteomes" id="UP000051802">
    <property type="component" value="Unassembled WGS sequence"/>
</dbReference>
<dbReference type="STRING" id="676599.ARC20_03385"/>
<evidence type="ECO:0000313" key="2">
    <source>
        <dbReference type="Proteomes" id="UP000051802"/>
    </source>
</evidence>
<sequence>MSRHATRRRPKETMGFAWGRFPTEDGSAITWRLYRRDHRRAMHMRVLTVFACEDVRTIAQRLRRACHQLRDKVDEIDLAAMGLAA</sequence>
<dbReference type="AlphaFoldDB" id="A0A0R0B2J6"/>
<dbReference type="RefSeq" id="WP_057643481.1">
    <property type="nucleotide sequence ID" value="NZ_LLXU01000035.1"/>
</dbReference>
<dbReference type="OrthoDB" id="6008106at2"/>